<evidence type="ECO:0000313" key="1">
    <source>
        <dbReference type="EMBL" id="OUN43834.1"/>
    </source>
</evidence>
<keyword evidence="2" id="KW-1185">Reference proteome</keyword>
<dbReference type="AlphaFoldDB" id="A0A1Y3U4Y3"/>
<gene>
    <name evidence="1" type="ORF">B5G21_03855</name>
</gene>
<name>A0A1Y3U4Y3_9ACTN</name>
<protein>
    <submittedName>
        <fullName evidence="1">Uncharacterized protein</fullName>
    </submittedName>
</protein>
<dbReference type="RefSeq" id="WP_087186118.1">
    <property type="nucleotide sequence ID" value="NZ_NFHO01000003.1"/>
</dbReference>
<comment type="caution">
    <text evidence="1">The sequence shown here is derived from an EMBL/GenBank/DDBJ whole genome shotgun (WGS) entry which is preliminary data.</text>
</comment>
<reference evidence="2" key="1">
    <citation type="submission" date="2017-04" db="EMBL/GenBank/DDBJ databases">
        <title>Function of individual gut microbiota members based on whole genome sequencing of pure cultures obtained from chicken caecum.</title>
        <authorList>
            <person name="Medvecky M."/>
            <person name="Cejkova D."/>
            <person name="Polansky O."/>
            <person name="Karasova D."/>
            <person name="Kubasova T."/>
            <person name="Cizek A."/>
            <person name="Rychlik I."/>
        </authorList>
    </citation>
    <scope>NUCLEOTIDE SEQUENCE [LARGE SCALE GENOMIC DNA]</scope>
    <source>
        <strain evidence="2">An70</strain>
    </source>
</reference>
<proteinExistence type="predicted"/>
<dbReference type="Proteomes" id="UP000196560">
    <property type="component" value="Unassembled WGS sequence"/>
</dbReference>
<evidence type="ECO:0000313" key="2">
    <source>
        <dbReference type="Proteomes" id="UP000196560"/>
    </source>
</evidence>
<sequence>MRCADSIAKKLADAHFSCYFSKVLPSTLDCPEPIVVLEGAFERESRTAEEERGTVLVTVLVVREAAAYAEDVAVAAEQAVRRTDWEPYADSGHYRIVGIDTTAPSFKERDSSGRYVWSFSVECTVVRAL</sequence>
<accession>A0A1Y3U4Y3</accession>
<organism evidence="1 2">
    <name type="scientific">Enorma massiliensis</name>
    <dbReference type="NCBI Taxonomy" id="1472761"/>
    <lineage>
        <taxon>Bacteria</taxon>
        <taxon>Bacillati</taxon>
        <taxon>Actinomycetota</taxon>
        <taxon>Coriobacteriia</taxon>
        <taxon>Coriobacteriales</taxon>
        <taxon>Coriobacteriaceae</taxon>
        <taxon>Enorma</taxon>
    </lineage>
</organism>
<dbReference type="EMBL" id="NFHO01000003">
    <property type="protein sequence ID" value="OUN43834.1"/>
    <property type="molecule type" value="Genomic_DNA"/>
</dbReference>